<dbReference type="EMBL" id="JABBXD010000003">
    <property type="protein sequence ID" value="MBD3585714.1"/>
    <property type="molecule type" value="Genomic_DNA"/>
</dbReference>
<evidence type="ECO:0000313" key="4">
    <source>
        <dbReference type="Proteomes" id="UP000624419"/>
    </source>
</evidence>
<comment type="caution">
    <text evidence="3">The sequence shown here is derived from an EMBL/GenBank/DDBJ whole genome shotgun (WGS) entry which is preliminary data.</text>
</comment>
<organism evidence="3 4">
    <name type="scientific">Salinimonas profundi</name>
    <dbReference type="NCBI Taxonomy" id="2729140"/>
    <lineage>
        <taxon>Bacteria</taxon>
        <taxon>Pseudomonadati</taxon>
        <taxon>Pseudomonadota</taxon>
        <taxon>Gammaproteobacteria</taxon>
        <taxon>Alteromonadales</taxon>
        <taxon>Alteromonadaceae</taxon>
        <taxon>Alteromonas/Salinimonas group</taxon>
        <taxon>Salinimonas</taxon>
    </lineage>
</organism>
<reference evidence="3 4" key="1">
    <citation type="submission" date="2020-04" db="EMBL/GenBank/DDBJ databases">
        <title>Salinimonas sp. HHU 13199.</title>
        <authorList>
            <person name="Cui X."/>
            <person name="Zhang D."/>
        </authorList>
    </citation>
    <scope>NUCLEOTIDE SEQUENCE [LARGE SCALE GENOMIC DNA]</scope>
    <source>
        <strain evidence="3 4">HHU 13199</strain>
    </source>
</reference>
<evidence type="ECO:0000313" key="3">
    <source>
        <dbReference type="EMBL" id="MBD3585714.1"/>
    </source>
</evidence>
<keyword evidence="4" id="KW-1185">Reference proteome</keyword>
<evidence type="ECO:0000256" key="2">
    <source>
        <dbReference type="SAM" id="Coils"/>
    </source>
</evidence>
<dbReference type="Pfam" id="PF13009">
    <property type="entry name" value="Integrase_2"/>
    <property type="match status" value="1"/>
</dbReference>
<keyword evidence="1" id="KW-0233">DNA recombination</keyword>
<dbReference type="InterPro" id="IPR013762">
    <property type="entry name" value="Integrase-like_cat_sf"/>
</dbReference>
<dbReference type="Proteomes" id="UP000624419">
    <property type="component" value="Unassembled WGS sequence"/>
</dbReference>
<sequence>MMLKKDIQTFENPGAVNIPTRCSCLADVKMICKHYGIRNSVEYRQKYKQITGLPAHPERMFPSEWISYYDLLDMPIPYTYAELTRLIQPLKLSSKAAYSRYVKESGDERIPLDPQGVYETEWKNWYVFLGKDEPFKPDFIQAEYYLWADRIREFMKIALGGESKINYLCRFVRYYIEKYDNSPSPEAFLTKEKPNIKPFKLELEKLKTDNMRRSVIIAVNEFLEYVITHHLTEEDPETGEIVRVMEARNPFALMMNIQTVTSPKRSESTKPCLQYHFVKKAQSWIIPESAKSFRDLKHLHSFDADWIKVKKSQIDFLDADCVYKQVHNQYFLWQPISWIHTYALTKVPLRGRQIAYNDSGEADQFIAEVSDTGKIIWEKNKSDIAGFTSQQSFIRRMKDDQLGMFITTNKTSNRGEGYIIPWIPEDLAYWLVKLRKWQQKYNPLSSPTPWMKCIRTNLNETQRKQKGVNCFLFRAFGDIEPSNVGNALTPRLAAALYHIQPKSLKLATLASGSKGFTLNHYKSQYTPHSMRVSLITAYVMEMGMPVEVVMKIVGHSSIVMSIYYCKVTQQGIRERLEKGEKLALKEKARATQIQIESNKIEEVKNQLVANNDELLSSLSNDIPAGNFMFRDYGICPYGASRCEDGGEEIGSSQLRAHVTSGYLGQQNCVRCRHFMTGPAFLGGLTSLANEILLQANLQSDICAELAHKIDVLERKINKLDQEEYFHEIQNKAFDTELREQLEIDQRKLESEYESAAKKMDMFLCDLQATYKLVKQTQALTHASIESDTNEFALLRQPEAELQIEIDEVSPLQQLHEVCENATIFESANASLAIVPRSQLLDRMAHINNLAPSLFMLTENMQLEAGNQMVQLLKSRLKTWQRVNEVVSGAIKFSELGEDERITQTDINLLTHKPSQALN</sequence>
<dbReference type="InterPro" id="IPR024965">
    <property type="entry name" value="Putative_integrase"/>
</dbReference>
<dbReference type="InterPro" id="IPR011010">
    <property type="entry name" value="DNA_brk_join_enz"/>
</dbReference>
<proteinExistence type="predicted"/>
<name>A0ABR8LP38_9ALTE</name>
<keyword evidence="2" id="KW-0175">Coiled coil</keyword>
<dbReference type="RefSeq" id="WP_191024025.1">
    <property type="nucleotide sequence ID" value="NZ_JABBXD010000003.1"/>
</dbReference>
<dbReference type="Gene3D" id="1.10.443.10">
    <property type="entry name" value="Intergrase catalytic core"/>
    <property type="match status" value="1"/>
</dbReference>
<accession>A0ABR8LP38</accession>
<evidence type="ECO:0000256" key="1">
    <source>
        <dbReference type="ARBA" id="ARBA00023172"/>
    </source>
</evidence>
<feature type="coiled-coil region" evidence="2">
    <location>
        <begin position="702"/>
        <end position="758"/>
    </location>
</feature>
<dbReference type="SUPFAM" id="SSF56349">
    <property type="entry name" value="DNA breaking-rejoining enzymes"/>
    <property type="match status" value="1"/>
</dbReference>
<gene>
    <name evidence="3" type="ORF">HHX48_08215</name>
</gene>
<protein>
    <submittedName>
        <fullName evidence="3">Integrase</fullName>
    </submittedName>
</protein>